<dbReference type="VEuPathDB" id="VectorBase:GPPI035041"/>
<sequence>MYLWQRRSNRNVQISKRNDIGNNTSLIHLISFNSSPLNPSNNGNMQPQIASSIVKLPKFGSSCPEAWFLHAGIQFNNKHVVAEDTRYDYIVVTSPQNIILTVLDIIQNSPRTNKYTEFEKVLIERSSLSESKKLNRILSDSEIGDGKLSEFTRTVQLLSDANFSAGVWMNETQSRSFIKGKRFGLEKLPGRNLRQCIVCSTKNVIKRSH</sequence>
<protein>
    <recommendedName>
        <fullName evidence="1">DUF7041 domain-containing protein</fullName>
    </recommendedName>
</protein>
<dbReference type="EMBL" id="JXJN01017059">
    <property type="status" value="NOT_ANNOTATED_CDS"/>
    <property type="molecule type" value="Genomic_DNA"/>
</dbReference>
<dbReference type="InterPro" id="IPR055469">
    <property type="entry name" value="DUF7041"/>
</dbReference>
<proteinExistence type="predicted"/>
<reference evidence="2" key="2">
    <citation type="submission" date="2020-05" db="UniProtKB">
        <authorList>
            <consortium name="EnsemblMetazoa"/>
        </authorList>
    </citation>
    <scope>IDENTIFICATION</scope>
    <source>
        <strain evidence="2">IAEA</strain>
    </source>
</reference>
<accession>A0A1B0BMU7</accession>
<evidence type="ECO:0000313" key="2">
    <source>
        <dbReference type="EnsemblMetazoa" id="GPPI035041-PA"/>
    </source>
</evidence>
<organism evidence="2 3">
    <name type="scientific">Glossina palpalis gambiensis</name>
    <dbReference type="NCBI Taxonomy" id="67801"/>
    <lineage>
        <taxon>Eukaryota</taxon>
        <taxon>Metazoa</taxon>
        <taxon>Ecdysozoa</taxon>
        <taxon>Arthropoda</taxon>
        <taxon>Hexapoda</taxon>
        <taxon>Insecta</taxon>
        <taxon>Pterygota</taxon>
        <taxon>Neoptera</taxon>
        <taxon>Endopterygota</taxon>
        <taxon>Diptera</taxon>
        <taxon>Brachycera</taxon>
        <taxon>Muscomorpha</taxon>
        <taxon>Hippoboscoidea</taxon>
        <taxon>Glossinidae</taxon>
        <taxon>Glossina</taxon>
    </lineage>
</organism>
<dbReference type="Pfam" id="PF23055">
    <property type="entry name" value="DUF7041"/>
    <property type="match status" value="1"/>
</dbReference>
<dbReference type="AlphaFoldDB" id="A0A1B0BMU7"/>
<evidence type="ECO:0000259" key="1">
    <source>
        <dbReference type="Pfam" id="PF23055"/>
    </source>
</evidence>
<dbReference type="Proteomes" id="UP000092460">
    <property type="component" value="Unassembled WGS sequence"/>
</dbReference>
<evidence type="ECO:0000313" key="3">
    <source>
        <dbReference type="Proteomes" id="UP000092460"/>
    </source>
</evidence>
<keyword evidence="3" id="KW-1185">Reference proteome</keyword>
<name>A0A1B0BMU7_9MUSC</name>
<reference evidence="3" key="1">
    <citation type="submission" date="2015-01" db="EMBL/GenBank/DDBJ databases">
        <authorList>
            <person name="Aksoy S."/>
            <person name="Warren W."/>
            <person name="Wilson R.K."/>
        </authorList>
    </citation>
    <scope>NUCLEOTIDE SEQUENCE [LARGE SCALE GENOMIC DNA]</scope>
    <source>
        <strain evidence="3">IAEA</strain>
    </source>
</reference>
<dbReference type="PANTHER" id="PTHR33327">
    <property type="entry name" value="ENDONUCLEASE"/>
    <property type="match status" value="1"/>
</dbReference>
<dbReference type="PANTHER" id="PTHR33327:SF3">
    <property type="entry name" value="RNA-DIRECTED DNA POLYMERASE"/>
    <property type="match status" value="1"/>
</dbReference>
<feature type="domain" description="DUF7041" evidence="1">
    <location>
        <begin position="56"/>
        <end position="138"/>
    </location>
</feature>
<dbReference type="EnsemblMetazoa" id="GPPI035041-RA">
    <property type="protein sequence ID" value="GPPI035041-PA"/>
    <property type="gene ID" value="GPPI035041"/>
</dbReference>
<dbReference type="STRING" id="67801.A0A1B0BMU7"/>